<evidence type="ECO:0000313" key="2">
    <source>
        <dbReference type="Proteomes" id="UP001055879"/>
    </source>
</evidence>
<comment type="caution">
    <text evidence="1">The sequence shown here is derived from an EMBL/GenBank/DDBJ whole genome shotgun (WGS) entry which is preliminary data.</text>
</comment>
<dbReference type="EMBL" id="CM042052">
    <property type="protein sequence ID" value="KAI3718524.1"/>
    <property type="molecule type" value="Genomic_DNA"/>
</dbReference>
<proteinExistence type="predicted"/>
<evidence type="ECO:0000313" key="1">
    <source>
        <dbReference type="EMBL" id="KAI3718524.1"/>
    </source>
</evidence>
<dbReference type="Proteomes" id="UP001055879">
    <property type="component" value="Linkage Group LG06"/>
</dbReference>
<name>A0ACB9B9C6_ARCLA</name>
<gene>
    <name evidence="1" type="ORF">L6452_19398</name>
</gene>
<accession>A0ACB9B9C6</accession>
<reference evidence="2" key="1">
    <citation type="journal article" date="2022" name="Mol. Ecol. Resour.">
        <title>The genomes of chicory, endive, great burdock and yacon provide insights into Asteraceae palaeo-polyploidization history and plant inulin production.</title>
        <authorList>
            <person name="Fan W."/>
            <person name="Wang S."/>
            <person name="Wang H."/>
            <person name="Wang A."/>
            <person name="Jiang F."/>
            <person name="Liu H."/>
            <person name="Zhao H."/>
            <person name="Xu D."/>
            <person name="Zhang Y."/>
        </authorList>
    </citation>
    <scope>NUCLEOTIDE SEQUENCE [LARGE SCALE GENOMIC DNA]</scope>
    <source>
        <strain evidence="2">cv. Niubang</strain>
    </source>
</reference>
<sequence length="103" mass="11229">MISRMCTRSSVVRSRGSEGTSGGLGESSYMLASVARASGSFSDSWFSGCYGFGDSTTSRAYPLRPLLGFVDSVVSPQKRLFILHLCRFSSALFVGVDLWCIYF</sequence>
<reference evidence="1 2" key="2">
    <citation type="journal article" date="2022" name="Mol. Ecol. Resour.">
        <title>The genomes of chicory, endive, great burdock and yacon provide insights into Asteraceae paleo-polyploidization history and plant inulin production.</title>
        <authorList>
            <person name="Fan W."/>
            <person name="Wang S."/>
            <person name="Wang H."/>
            <person name="Wang A."/>
            <person name="Jiang F."/>
            <person name="Liu H."/>
            <person name="Zhao H."/>
            <person name="Xu D."/>
            <person name="Zhang Y."/>
        </authorList>
    </citation>
    <scope>NUCLEOTIDE SEQUENCE [LARGE SCALE GENOMIC DNA]</scope>
    <source>
        <strain evidence="2">cv. Niubang</strain>
    </source>
</reference>
<keyword evidence="2" id="KW-1185">Reference proteome</keyword>
<organism evidence="1 2">
    <name type="scientific">Arctium lappa</name>
    <name type="common">Greater burdock</name>
    <name type="synonym">Lappa major</name>
    <dbReference type="NCBI Taxonomy" id="4217"/>
    <lineage>
        <taxon>Eukaryota</taxon>
        <taxon>Viridiplantae</taxon>
        <taxon>Streptophyta</taxon>
        <taxon>Embryophyta</taxon>
        <taxon>Tracheophyta</taxon>
        <taxon>Spermatophyta</taxon>
        <taxon>Magnoliopsida</taxon>
        <taxon>eudicotyledons</taxon>
        <taxon>Gunneridae</taxon>
        <taxon>Pentapetalae</taxon>
        <taxon>asterids</taxon>
        <taxon>campanulids</taxon>
        <taxon>Asterales</taxon>
        <taxon>Asteraceae</taxon>
        <taxon>Carduoideae</taxon>
        <taxon>Cardueae</taxon>
        <taxon>Arctiinae</taxon>
        <taxon>Arctium</taxon>
    </lineage>
</organism>
<protein>
    <submittedName>
        <fullName evidence="1">Uncharacterized protein</fullName>
    </submittedName>
</protein>